<comment type="caution">
    <text evidence="2">The sequence shown here is derived from an EMBL/GenBank/DDBJ whole genome shotgun (WGS) entry which is preliminary data.</text>
</comment>
<name>A0A964RLB0_9CLOT</name>
<reference evidence="2" key="1">
    <citation type="submission" date="2019-12" db="EMBL/GenBank/DDBJ databases">
        <title>Microbes associate with the intestines of laboratory mice.</title>
        <authorList>
            <person name="Navarre W."/>
            <person name="Wong E."/>
        </authorList>
    </citation>
    <scope>NUCLEOTIDE SEQUENCE</scope>
    <source>
        <strain evidence="2">NM79_F5</strain>
    </source>
</reference>
<feature type="transmembrane region" description="Helical" evidence="1">
    <location>
        <begin position="12"/>
        <end position="30"/>
    </location>
</feature>
<gene>
    <name evidence="2" type="ORF">GKZ28_08645</name>
</gene>
<keyword evidence="1" id="KW-1133">Transmembrane helix</keyword>
<organism evidence="2 3">
    <name type="scientific">Clostridium chromiireducens</name>
    <dbReference type="NCBI Taxonomy" id="225345"/>
    <lineage>
        <taxon>Bacteria</taxon>
        <taxon>Bacillati</taxon>
        <taxon>Bacillota</taxon>
        <taxon>Clostridia</taxon>
        <taxon>Eubacteriales</taxon>
        <taxon>Clostridiaceae</taxon>
        <taxon>Clostridium</taxon>
    </lineage>
</organism>
<sequence length="294" mass="34464">MRELLKDKRFLILVICIQILTIIAIIQYFYSKKNNQDMINLRRLTTEYENAAKIQGDSLEVIENNLERASKSNTTTFDVTYDKAIEKLFMDISTLINDNNFSKIYEYYNKNYINDFQIKEEKIKDKLKFAPKVSPKVTNIKRDSSVSDRAVATVRFIDDKNRERIFDFTVFDDGTIADLPLYKEIELNKVMEKDDITYTLKKRFITRLGSIFIVNIDNHSEYLLDIQDIKGILGTSTEYEHELINGNKYTYQVTPQKAVDLIIKIENIDKPDDIMFTSKKVDGSLETYSIWNKD</sequence>
<dbReference type="AlphaFoldDB" id="A0A964RLB0"/>
<evidence type="ECO:0000256" key="1">
    <source>
        <dbReference type="SAM" id="Phobius"/>
    </source>
</evidence>
<dbReference type="EMBL" id="WSRQ01000010">
    <property type="protein sequence ID" value="MVX63762.1"/>
    <property type="molecule type" value="Genomic_DNA"/>
</dbReference>
<proteinExistence type="predicted"/>
<evidence type="ECO:0000313" key="2">
    <source>
        <dbReference type="EMBL" id="MVX63762.1"/>
    </source>
</evidence>
<accession>A0A964RLB0</accession>
<evidence type="ECO:0000313" key="3">
    <source>
        <dbReference type="Proteomes" id="UP000656077"/>
    </source>
</evidence>
<keyword evidence="1" id="KW-0812">Transmembrane</keyword>
<protein>
    <submittedName>
        <fullName evidence="2">Uncharacterized protein</fullName>
    </submittedName>
</protein>
<keyword evidence="1" id="KW-0472">Membrane</keyword>
<dbReference type="RefSeq" id="WP_160358855.1">
    <property type="nucleotide sequence ID" value="NZ_WSRQ01000010.1"/>
</dbReference>
<dbReference type="Proteomes" id="UP000656077">
    <property type="component" value="Unassembled WGS sequence"/>
</dbReference>